<organism evidence="1 2">
    <name type="scientific">Bradyrhizobium ivorense</name>
    <dbReference type="NCBI Taxonomy" id="2511166"/>
    <lineage>
        <taxon>Bacteria</taxon>
        <taxon>Pseudomonadati</taxon>
        <taxon>Pseudomonadota</taxon>
        <taxon>Alphaproteobacteria</taxon>
        <taxon>Hyphomicrobiales</taxon>
        <taxon>Nitrobacteraceae</taxon>
        <taxon>Bradyrhizobium</taxon>
    </lineage>
</organism>
<accession>A0A508T2M7</accession>
<proteinExistence type="predicted"/>
<protein>
    <submittedName>
        <fullName evidence="1">Uncharacterized protein</fullName>
    </submittedName>
</protein>
<reference evidence="1" key="1">
    <citation type="submission" date="2019-02" db="EMBL/GenBank/DDBJ databases">
        <authorList>
            <person name="Pothier F.J."/>
        </authorList>
    </citation>
    <scope>NUCLEOTIDE SEQUENCE</scope>
    <source>
        <strain evidence="1">CI-1B</strain>
    </source>
</reference>
<sequence length="47" mass="5242">MQSTKTRAGHLMLNGVWSKWSAVRAASLIEMLKSAIALQTDRGWPDQ</sequence>
<dbReference type="AlphaFoldDB" id="A0A508T2M7"/>
<dbReference type="EMBL" id="CAADFC020000009">
    <property type="protein sequence ID" value="VIO69239.1"/>
    <property type="molecule type" value="Genomic_DNA"/>
</dbReference>
<evidence type="ECO:0000313" key="2">
    <source>
        <dbReference type="Proteomes" id="UP000328092"/>
    </source>
</evidence>
<name>A0A508T2M7_9BRAD</name>
<dbReference type="Proteomes" id="UP000328092">
    <property type="component" value="Unassembled WGS sequence"/>
</dbReference>
<gene>
    <name evidence="1" type="ORF">CI1B_25770</name>
</gene>
<evidence type="ECO:0000313" key="1">
    <source>
        <dbReference type="EMBL" id="VIO69239.1"/>
    </source>
</evidence>
<keyword evidence="2" id="KW-1185">Reference proteome</keyword>
<comment type="caution">
    <text evidence="1">The sequence shown here is derived from an EMBL/GenBank/DDBJ whole genome shotgun (WGS) entry which is preliminary data.</text>
</comment>